<dbReference type="Proteomes" id="UP000069205">
    <property type="component" value="Chromosome"/>
</dbReference>
<reference evidence="2 3" key="1">
    <citation type="journal article" date="2015" name="Proc. Natl. Acad. Sci. U.S.A.">
        <title>Expanded metabolic versatility of ubiquitous nitrite-oxidizing bacteria from the genus Nitrospira.</title>
        <authorList>
            <person name="Koch H."/>
            <person name="Lucker S."/>
            <person name="Albertsen M."/>
            <person name="Kitzinger K."/>
            <person name="Herbold C."/>
            <person name="Spieck E."/>
            <person name="Nielsen P.H."/>
            <person name="Wagner M."/>
            <person name="Daims H."/>
        </authorList>
    </citation>
    <scope>NUCLEOTIDE SEQUENCE [LARGE SCALE GENOMIC DNA]</scope>
    <source>
        <strain evidence="2 3">NSP M-1</strain>
    </source>
</reference>
<feature type="region of interest" description="Disordered" evidence="1">
    <location>
        <begin position="64"/>
        <end position="85"/>
    </location>
</feature>
<proteinExistence type="predicted"/>
<name>A0A0K2GB02_NITMO</name>
<evidence type="ECO:0000313" key="2">
    <source>
        <dbReference type="EMBL" id="ALA58044.1"/>
    </source>
</evidence>
<gene>
    <name evidence="2" type="ORF">NITMOv2_1620</name>
</gene>
<dbReference type="PATRIC" id="fig|42253.5.peg.1593"/>
<sequence length="85" mass="8911">MLVLTGAIYAQTVPHALHHAHHQATTHGTPLCTWMCAAGQVTETASVALQVKLALIAFLNSPPLHEPDGVPPSTPFTRGPPSLSV</sequence>
<dbReference type="KEGG" id="nmv:NITMOv2_1620"/>
<evidence type="ECO:0000256" key="1">
    <source>
        <dbReference type="SAM" id="MobiDB-lite"/>
    </source>
</evidence>
<dbReference type="EMBL" id="CP011801">
    <property type="protein sequence ID" value="ALA58044.1"/>
    <property type="molecule type" value="Genomic_DNA"/>
</dbReference>
<keyword evidence="3" id="KW-1185">Reference proteome</keyword>
<accession>A0A0K2GB02</accession>
<protein>
    <submittedName>
        <fullName evidence="2">Uncharacterized protein</fullName>
    </submittedName>
</protein>
<dbReference type="AlphaFoldDB" id="A0A0K2GB02"/>
<organism evidence="2 3">
    <name type="scientific">Nitrospira moscoviensis</name>
    <dbReference type="NCBI Taxonomy" id="42253"/>
    <lineage>
        <taxon>Bacteria</taxon>
        <taxon>Pseudomonadati</taxon>
        <taxon>Nitrospirota</taxon>
        <taxon>Nitrospiria</taxon>
        <taxon>Nitrospirales</taxon>
        <taxon>Nitrospiraceae</taxon>
        <taxon>Nitrospira</taxon>
    </lineage>
</organism>
<dbReference type="STRING" id="42253.NITMOv2_1620"/>
<evidence type="ECO:0000313" key="3">
    <source>
        <dbReference type="Proteomes" id="UP000069205"/>
    </source>
</evidence>